<dbReference type="AlphaFoldDB" id="D2ZZH9"/>
<dbReference type="Proteomes" id="UP000003344">
    <property type="component" value="Unassembled WGS sequence"/>
</dbReference>
<comment type="caution">
    <text evidence="1">The sequence shown here is derived from an EMBL/GenBank/DDBJ whole genome shotgun (WGS) entry which is preliminary data.</text>
</comment>
<evidence type="ECO:0000313" key="2">
    <source>
        <dbReference type="Proteomes" id="UP000003344"/>
    </source>
</evidence>
<evidence type="ECO:0000313" key="1">
    <source>
        <dbReference type="EMBL" id="EFC87550.1"/>
    </source>
</evidence>
<gene>
    <name evidence="1" type="ORF">NEIMUCOT_06055</name>
</gene>
<dbReference type="EMBL" id="ACDX02000018">
    <property type="protein sequence ID" value="EFC87550.1"/>
    <property type="molecule type" value="Genomic_DNA"/>
</dbReference>
<organism evidence="1 2">
    <name type="scientific">Neisseria mucosa (strain ATCC 25996 / DSM 4631 / NCTC 10774 / M26)</name>
    <dbReference type="NCBI Taxonomy" id="546266"/>
    <lineage>
        <taxon>Bacteria</taxon>
        <taxon>Pseudomonadati</taxon>
        <taxon>Pseudomonadota</taxon>
        <taxon>Betaproteobacteria</taxon>
        <taxon>Neisseriales</taxon>
        <taxon>Neisseriaceae</taxon>
        <taxon>Neisseria</taxon>
    </lineage>
</organism>
<proteinExistence type="predicted"/>
<name>D2ZZH9_NEIM2</name>
<protein>
    <submittedName>
        <fullName evidence="1">Uncharacterized protein</fullName>
    </submittedName>
</protein>
<dbReference type="STRING" id="546266.NEIMUCOT_06055"/>
<accession>D2ZZH9</accession>
<reference evidence="1 2" key="1">
    <citation type="submission" date="2009-10" db="EMBL/GenBank/DDBJ databases">
        <authorList>
            <person name="Weinstock G."/>
            <person name="Sodergren E."/>
            <person name="Clifton S."/>
            <person name="Fulton L."/>
            <person name="Fulton B."/>
            <person name="Courtney L."/>
            <person name="Fronick C."/>
            <person name="Harrison M."/>
            <person name="Strong C."/>
            <person name="Farmer C."/>
            <person name="Delahaunty K."/>
            <person name="Markovic C."/>
            <person name="Hall O."/>
            <person name="Minx P."/>
            <person name="Tomlinson C."/>
            <person name="Mitreva M."/>
            <person name="Nelson J."/>
            <person name="Hou S."/>
            <person name="Wollam A."/>
            <person name="Pepin K.H."/>
            <person name="Johnson M."/>
            <person name="Bhonagiri V."/>
            <person name="Nash W.E."/>
            <person name="Warren W."/>
            <person name="Chinwalla A."/>
            <person name="Mardis E.R."/>
            <person name="Wilson R.K."/>
        </authorList>
    </citation>
    <scope>NUCLEOTIDE SEQUENCE [LARGE SCALE GENOMIC DNA]</scope>
    <source>
        <strain evidence="2">ATCC 25996 / DSM 4631 / NCTC 10774 / M26</strain>
    </source>
</reference>
<sequence length="47" mass="5390">MVQTLKPRCSNCIFHPVGQNTVATQSMKHAYSAILAYLRHIYQKGRQ</sequence>